<sequence length="261" mass="28290">MVKKIVSLMLIFVLSIGILPNGKALAEELVQDENIEVLENNSEKVEVQTEVETVEGDATVSAAWDKTDNTFTVKSIEKDANGNEVEKEYRVDVEEATDEVFKATFTDLKTNESFEVDSMEAHASLAFLLPIAGVIGQGLVSHLIAIGAAVVIAGATYTVVGKVAAELRKKKYDHYAAVLTKGDLYIGGSISKATAVSRLKSSDKKNNNVWSKSYALAATVAKDAGNGRTPIGPERDKGKTSAEGYYFHFHIHNRTSGHSFY</sequence>
<organism evidence="2 3">
    <name type="scientific">Bacillus mycoides</name>
    <dbReference type="NCBI Taxonomy" id="1405"/>
    <lineage>
        <taxon>Bacteria</taxon>
        <taxon>Bacillati</taxon>
        <taxon>Bacillota</taxon>
        <taxon>Bacilli</taxon>
        <taxon>Bacillales</taxon>
        <taxon>Bacillaceae</taxon>
        <taxon>Bacillus</taxon>
        <taxon>Bacillus cereus group</taxon>
    </lineage>
</organism>
<name>A0A1E8BT28_BACMY</name>
<evidence type="ECO:0000313" key="2">
    <source>
        <dbReference type="EMBL" id="OFD99183.1"/>
    </source>
</evidence>
<dbReference type="EMBL" id="LXLX01000018">
    <property type="protein sequence ID" value="OFD99183.1"/>
    <property type="molecule type" value="Genomic_DNA"/>
</dbReference>
<evidence type="ECO:0000256" key="1">
    <source>
        <dbReference type="SAM" id="Phobius"/>
    </source>
</evidence>
<comment type="caution">
    <text evidence="2">The sequence shown here is derived from an EMBL/GenBank/DDBJ whole genome shotgun (WGS) entry which is preliminary data.</text>
</comment>
<dbReference type="PATRIC" id="fig|86662.28.peg.1055"/>
<dbReference type="RefSeq" id="WP_070146267.1">
    <property type="nucleotide sequence ID" value="NZ_LXLX01000018.1"/>
</dbReference>
<dbReference type="Proteomes" id="UP000175835">
    <property type="component" value="Unassembled WGS sequence"/>
</dbReference>
<keyword evidence="1" id="KW-1133">Transmembrane helix</keyword>
<accession>A0A1E8BT28</accession>
<evidence type="ECO:0000313" key="3">
    <source>
        <dbReference type="Proteomes" id="UP000175835"/>
    </source>
</evidence>
<dbReference type="AlphaFoldDB" id="A0A1E8BT28"/>
<reference evidence="2 3" key="1">
    <citation type="submission" date="2016-05" db="EMBL/GenBank/DDBJ databases">
        <title>Bacillus thuringiensis and Bacillus weihenstephanensis as novel biocontrol agents of wilt causing Verticillium species.</title>
        <authorList>
            <person name="Hollensteiner J."/>
            <person name="Wemheuer F."/>
            <person name="Harting R."/>
            <person name="Kolarzyk A."/>
            <person name="Diaz-Valerio S."/>
            <person name="Poehlein A."/>
            <person name="Brzuszkiewicz E."/>
            <person name="Nesemann K."/>
            <person name="Braus-Stromeyer S."/>
            <person name="Braus G."/>
            <person name="Daniel R."/>
            <person name="Liesegang H."/>
        </authorList>
    </citation>
    <scope>NUCLEOTIDE SEQUENCE [LARGE SCALE GENOMIC DNA]</scope>
    <source>
        <strain evidence="2 3">GOE11</strain>
    </source>
</reference>
<proteinExistence type="predicted"/>
<feature type="transmembrane region" description="Helical" evidence="1">
    <location>
        <begin position="139"/>
        <end position="160"/>
    </location>
</feature>
<keyword evidence="1" id="KW-0472">Membrane</keyword>
<keyword evidence="1" id="KW-0812">Transmembrane</keyword>
<protein>
    <submittedName>
        <fullName evidence="2">Uncharacterized protein</fullName>
    </submittedName>
</protein>
<gene>
    <name evidence="2" type="ORF">BWGOE11_10740</name>
</gene>
<dbReference type="NCBIfam" id="NF038340">
    <property type="entry name" value="SAR2788_fam"/>
    <property type="match status" value="1"/>
</dbReference>